<dbReference type="GO" id="GO:0006508">
    <property type="term" value="P:proteolysis"/>
    <property type="evidence" value="ECO:0007669"/>
    <property type="project" value="UniProtKB-KW"/>
</dbReference>
<dbReference type="AlphaFoldDB" id="A0A6P7GFN5"/>
<feature type="domain" description="Peptidase A1" evidence="11">
    <location>
        <begin position="68"/>
        <end position="619"/>
    </location>
</feature>
<sequence>MKVFILITCLVVVSPNWMEMSNGALVRIPLKKVKNEQNILSNLVRSGLHGKLRKTGKVSLTNEQNMGYYGEIGIGTPPQKFNVIFDTGSADLWVPSSQCPKKLDKTNACQSHKQYDASKSSTYRANNTKIHFDYGTGNVDAVLSEDNVEVGGIVVKNQIFGEATIELNIPKGNQDGLLGLGSSELSPKNTPTVIENMVQQGLLDKPVFSFYLSQAATGDKGELVLGGSDPKDYKGDFTYVPISGKPEWQVSAQGISIGNQHVCQNGCETIIDTGTSVILGPWDDVEAINNVIGGKVATCNDPNNTMVYCIDCNTNLNDLPDVVLKTIMKVFIFITFLIVSSPNWMDMSNGSLIRIPLKKVNIEQNILSNLVRSGQHGKFRNTGEVPLTNSMNMYYYGEISIGTPPQKFNVNFDTGSPDLWVPSSKCLTELDVNNNNKHCHVSDHLIFFRAANGDKGEILFGGSDPKYYEGDFTYVPVTEKPNWQVTAQGISVGNQDLCQNGCETIIDTGTSLIYGPRDDVEAINNEIGAKLSDFNIEDKHYYIDCNTVNDLPDVVFSFGGQQFAIPSSTYVINNGYTCYSSFLVQNAIPDLPDKWLVGDSFLRSVYTEFDFGENRIGFAKLAKTD</sequence>
<dbReference type="InterPro" id="IPR001969">
    <property type="entry name" value="Aspartic_peptidase_AS"/>
</dbReference>
<keyword evidence="2 9" id="KW-0645">Protease</keyword>
<evidence type="ECO:0000256" key="4">
    <source>
        <dbReference type="ARBA" id="ARBA00022801"/>
    </source>
</evidence>
<evidence type="ECO:0000256" key="10">
    <source>
        <dbReference type="SAM" id="SignalP"/>
    </source>
</evidence>
<evidence type="ECO:0000256" key="5">
    <source>
        <dbReference type="ARBA" id="ARBA00023157"/>
    </source>
</evidence>
<dbReference type="Gene3D" id="2.40.70.10">
    <property type="entry name" value="Acid Proteases"/>
    <property type="match status" value="4"/>
</dbReference>
<dbReference type="InterPro" id="IPR021109">
    <property type="entry name" value="Peptidase_aspartic_dom_sf"/>
</dbReference>
<dbReference type="PROSITE" id="PS00141">
    <property type="entry name" value="ASP_PROTEASE"/>
    <property type="match status" value="2"/>
</dbReference>
<dbReference type="PRINTS" id="PR00792">
    <property type="entry name" value="PEPSIN"/>
</dbReference>
<feature type="signal peptide" evidence="10">
    <location>
        <begin position="1"/>
        <end position="23"/>
    </location>
</feature>
<comment type="similarity">
    <text evidence="1 9">Belongs to the peptidase A1 family.</text>
</comment>
<feature type="chain" id="PRO_5028063894" evidence="10">
    <location>
        <begin position="24"/>
        <end position="625"/>
    </location>
</feature>
<feature type="disulfide bond" evidence="8">
    <location>
        <begin position="99"/>
        <end position="109"/>
    </location>
</feature>
<dbReference type="RefSeq" id="XP_028143823.1">
    <property type="nucleotide sequence ID" value="XM_028288022.1"/>
</dbReference>
<dbReference type="InterPro" id="IPR001461">
    <property type="entry name" value="Aspartic_peptidase_A1"/>
</dbReference>
<evidence type="ECO:0000313" key="12">
    <source>
        <dbReference type="RefSeq" id="XP_028143823.1"/>
    </source>
</evidence>
<evidence type="ECO:0000256" key="2">
    <source>
        <dbReference type="ARBA" id="ARBA00022670"/>
    </source>
</evidence>
<dbReference type="FunFam" id="2.40.70.10:FF:000002">
    <property type="entry name" value="Vacuolar aspartic proteinase"/>
    <property type="match status" value="1"/>
</dbReference>
<dbReference type="PANTHER" id="PTHR47966:SF51">
    <property type="entry name" value="BETA-SITE APP-CLEAVING ENZYME, ISOFORM A-RELATED"/>
    <property type="match status" value="1"/>
</dbReference>
<evidence type="ECO:0000256" key="9">
    <source>
        <dbReference type="RuleBase" id="RU000454"/>
    </source>
</evidence>
<reference evidence="12" key="1">
    <citation type="submission" date="2025-08" db="UniProtKB">
        <authorList>
            <consortium name="RefSeq"/>
        </authorList>
    </citation>
    <scope>IDENTIFICATION</scope>
    <source>
        <tissue evidence="12">Whole insect</tissue>
    </source>
</reference>
<accession>A0A6P7GFN5</accession>
<evidence type="ECO:0000256" key="1">
    <source>
        <dbReference type="ARBA" id="ARBA00007447"/>
    </source>
</evidence>
<evidence type="ECO:0000256" key="6">
    <source>
        <dbReference type="ARBA" id="ARBA00023180"/>
    </source>
</evidence>
<feature type="active site" evidence="7">
    <location>
        <position position="86"/>
    </location>
</feature>
<dbReference type="FunFam" id="2.40.70.10:FF:000115">
    <property type="entry name" value="Lysosomal aspartic protease"/>
    <property type="match status" value="1"/>
</dbReference>
<evidence type="ECO:0000259" key="11">
    <source>
        <dbReference type="PROSITE" id="PS51767"/>
    </source>
</evidence>
<proteinExistence type="inferred from homology"/>
<keyword evidence="4 9" id="KW-0378">Hydrolase</keyword>
<dbReference type="InterPro" id="IPR033121">
    <property type="entry name" value="PEPTIDASE_A1"/>
</dbReference>
<evidence type="ECO:0000256" key="8">
    <source>
        <dbReference type="PIRSR" id="PIRSR601461-2"/>
    </source>
</evidence>
<keyword evidence="6" id="KW-0325">Glycoprotein</keyword>
<keyword evidence="5 8" id="KW-1015">Disulfide bond</keyword>
<dbReference type="PROSITE" id="PS51767">
    <property type="entry name" value="PEPTIDASE_A1"/>
    <property type="match status" value="1"/>
</dbReference>
<dbReference type="PANTHER" id="PTHR47966">
    <property type="entry name" value="BETA-SITE APP-CLEAVING ENZYME, ISOFORM A-RELATED"/>
    <property type="match status" value="1"/>
</dbReference>
<keyword evidence="3 9" id="KW-0064">Aspartyl protease</keyword>
<protein>
    <submittedName>
        <fullName evidence="12">Lysosomal aspartic protease-like</fullName>
    </submittedName>
</protein>
<dbReference type="InParanoid" id="A0A6P7GFN5"/>
<organism evidence="12">
    <name type="scientific">Diabrotica virgifera virgifera</name>
    <name type="common">western corn rootworm</name>
    <dbReference type="NCBI Taxonomy" id="50390"/>
    <lineage>
        <taxon>Eukaryota</taxon>
        <taxon>Metazoa</taxon>
        <taxon>Ecdysozoa</taxon>
        <taxon>Arthropoda</taxon>
        <taxon>Hexapoda</taxon>
        <taxon>Insecta</taxon>
        <taxon>Pterygota</taxon>
        <taxon>Neoptera</taxon>
        <taxon>Endopterygota</taxon>
        <taxon>Coleoptera</taxon>
        <taxon>Polyphaga</taxon>
        <taxon>Cucujiformia</taxon>
        <taxon>Chrysomeloidea</taxon>
        <taxon>Chrysomelidae</taxon>
        <taxon>Galerucinae</taxon>
        <taxon>Diabroticina</taxon>
        <taxon>Diabroticites</taxon>
        <taxon>Diabrotica</taxon>
    </lineage>
</organism>
<dbReference type="SUPFAM" id="SSF50630">
    <property type="entry name" value="Acid proteases"/>
    <property type="match status" value="2"/>
</dbReference>
<gene>
    <name evidence="12" type="primary">LOC114337553</name>
</gene>
<evidence type="ECO:0000256" key="7">
    <source>
        <dbReference type="PIRSR" id="PIRSR601461-1"/>
    </source>
</evidence>
<keyword evidence="10" id="KW-0732">Signal</keyword>
<name>A0A6P7GFN5_DIAVI</name>
<evidence type="ECO:0000256" key="3">
    <source>
        <dbReference type="ARBA" id="ARBA00022750"/>
    </source>
</evidence>
<dbReference type="GO" id="GO:0004190">
    <property type="term" value="F:aspartic-type endopeptidase activity"/>
    <property type="evidence" value="ECO:0007669"/>
    <property type="project" value="UniProtKB-KW"/>
</dbReference>
<feature type="active site" evidence="7">
    <location>
        <position position="507"/>
    </location>
</feature>
<dbReference type="Pfam" id="PF00026">
    <property type="entry name" value="Asp"/>
    <property type="match status" value="3"/>
</dbReference>